<organism evidence="1 2">
    <name type="scientific">Holotrichia oblita</name>
    <name type="common">Chafer beetle</name>
    <dbReference type="NCBI Taxonomy" id="644536"/>
    <lineage>
        <taxon>Eukaryota</taxon>
        <taxon>Metazoa</taxon>
        <taxon>Ecdysozoa</taxon>
        <taxon>Arthropoda</taxon>
        <taxon>Hexapoda</taxon>
        <taxon>Insecta</taxon>
        <taxon>Pterygota</taxon>
        <taxon>Neoptera</taxon>
        <taxon>Endopterygota</taxon>
        <taxon>Coleoptera</taxon>
        <taxon>Polyphaga</taxon>
        <taxon>Scarabaeiformia</taxon>
        <taxon>Scarabaeidae</taxon>
        <taxon>Melolonthinae</taxon>
        <taxon>Holotrichia</taxon>
    </lineage>
</organism>
<reference evidence="1" key="1">
    <citation type="submission" date="2022-04" db="EMBL/GenBank/DDBJ databases">
        <title>Chromosome-scale genome assembly of Holotrichia oblita Faldermann.</title>
        <authorList>
            <person name="Rongchong L."/>
        </authorList>
    </citation>
    <scope>NUCLEOTIDE SEQUENCE</scope>
    <source>
        <strain evidence="1">81SQS9</strain>
    </source>
</reference>
<comment type="caution">
    <text evidence="1">The sequence shown here is derived from an EMBL/GenBank/DDBJ whole genome shotgun (WGS) entry which is preliminary data.</text>
</comment>
<proteinExistence type="predicted"/>
<dbReference type="EMBL" id="CM043021">
    <property type="protein sequence ID" value="KAI4458569.1"/>
    <property type="molecule type" value="Genomic_DNA"/>
</dbReference>
<accession>A0ACB9SV14</accession>
<protein>
    <submittedName>
        <fullName evidence="1">Toll-like receptor</fullName>
    </submittedName>
</protein>
<keyword evidence="2" id="KW-1185">Reference proteome</keyword>
<dbReference type="Proteomes" id="UP001056778">
    <property type="component" value="Chromosome 7"/>
</dbReference>
<name>A0ACB9SV14_HOLOL</name>
<gene>
    <name evidence="1" type="ORF">MML48_7g00020739</name>
</gene>
<sequence>MFVIPESDKLEGGLYDRNKNSGCIATTRVSHEEQTLHCPHYDHEKVQMTIRYRRDVQVICNGEDVKLSDYTIDVGEVTGFGSKKCNLIDQLPLIFSKWEITGVEKFYLHNFSDKDFVLQRKYFDNVNVSVVTAVVIQYSNIIGIEEDMFQDFTSLEILSLTWNKISQLPNLTGLQRLRSIDFGSNQITHLPDFLDVPSLRSLILWKNNITTINETCFINATSLKILELKNNQIKYLPEKLLHPLTKLTEVSLTDLIELPKNFFKTNTELTKIVLSSADMTSIPEDAFHNLSNLTTLILHGTSLETLPKDLLASQTNLLQLYLHDNRFKTFPKGLFGKLQSLMLLNLYNNQLDDWNCLTRFLPNLRTLDLRKNKFRVIKSNFADYIEKLIKLDLSSNNISEIDTGAFNSLELDELDLSSNRLHAIDKIMYYSGIKRASKLDFSHNFFNTTPDIMGRVTNLDMSYNKIKVLELYRLQNLDSVDLTNNEITRVSFALMNLMLDKKVIQEVRTTNVKLANNAISCDCRVLPLVQYFDGSYINERIYNKFSIEGDMECHSPQNMIGINVQSMKSDTFTCDYSKMYNCPDDCTCTMYPKSESFNVSCSNRNLRKAPVIPNFVPHNERDDTNSSIYTISKLIIDLRNNSITNFTEKDSSYINASELYLSNNQLNLVSWLPPHLTELALNDNNLENLDYAAISTLNNSKTLREIALHNNPWKCDCKLLNFTKLVKEIHSKIPFEDTLLCSDKKKIVGLVEANLCGIENQVALIAIGASFFMFLITICIALILYYRYEYSVKVWLYSKPIFMWFVVEEELDKDKLYDAFLSYSHKDEEFVINELLPQLEHCRNPYKLCIHVRDWVVGEFITKQIMDSVDQSRRTIIILSPHFLKSEWATMEFRTAHTQAMKEGRNRLIVILYGDIDPNNVEDEDLRAYLSTNTYVKWGDPWFWKKLRYVLPHRKDEDNNNVEGNSRRKLKNKKMENIMVTIDKMDLINSSVTPNLGTPPAVSLDPLLIKGNSLDFKNNSNAQTPPAESGLVTSMTC</sequence>
<evidence type="ECO:0000313" key="1">
    <source>
        <dbReference type="EMBL" id="KAI4458569.1"/>
    </source>
</evidence>
<evidence type="ECO:0000313" key="2">
    <source>
        <dbReference type="Proteomes" id="UP001056778"/>
    </source>
</evidence>